<proteinExistence type="predicted"/>
<dbReference type="Proteomes" id="UP000324800">
    <property type="component" value="Unassembled WGS sequence"/>
</dbReference>
<comment type="caution">
    <text evidence="2">The sequence shown here is derived from an EMBL/GenBank/DDBJ whole genome shotgun (WGS) entry which is preliminary data.</text>
</comment>
<evidence type="ECO:0000313" key="3">
    <source>
        <dbReference type="Proteomes" id="UP000324800"/>
    </source>
</evidence>
<name>A0A5J4U3D2_9EUKA</name>
<feature type="compositionally biased region" description="Low complexity" evidence="1">
    <location>
        <begin position="47"/>
        <end position="61"/>
    </location>
</feature>
<evidence type="ECO:0000313" key="2">
    <source>
        <dbReference type="EMBL" id="KAA6364753.1"/>
    </source>
</evidence>
<dbReference type="AlphaFoldDB" id="A0A5J4U3D2"/>
<dbReference type="EMBL" id="SNRW01021260">
    <property type="protein sequence ID" value="KAA6364753.1"/>
    <property type="molecule type" value="Genomic_DNA"/>
</dbReference>
<accession>A0A5J4U3D2</accession>
<feature type="non-terminal residue" evidence="2">
    <location>
        <position position="1"/>
    </location>
</feature>
<reference evidence="2 3" key="1">
    <citation type="submission" date="2019-03" db="EMBL/GenBank/DDBJ databases">
        <title>Single cell metagenomics reveals metabolic interactions within the superorganism composed of flagellate Streblomastix strix and complex community of Bacteroidetes bacteria on its surface.</title>
        <authorList>
            <person name="Treitli S.C."/>
            <person name="Kolisko M."/>
            <person name="Husnik F."/>
            <person name="Keeling P."/>
            <person name="Hampl V."/>
        </authorList>
    </citation>
    <scope>NUCLEOTIDE SEQUENCE [LARGE SCALE GENOMIC DNA]</scope>
    <source>
        <strain evidence="2">ST1C</strain>
    </source>
</reference>
<feature type="compositionally biased region" description="Polar residues" evidence="1">
    <location>
        <begin position="34"/>
        <end position="46"/>
    </location>
</feature>
<protein>
    <submittedName>
        <fullName evidence="2">Uncharacterized protein</fullName>
    </submittedName>
</protein>
<feature type="region of interest" description="Disordered" evidence="1">
    <location>
        <begin position="1"/>
        <end position="85"/>
    </location>
</feature>
<sequence length="155" mass="17013">IVNGSGQQNQQQGKNNSQQQQLSKKQQKQQQLQYNTQGSNANSNTNPVSSTSQQVPSSSSTGTNSGEIFQQQQQQQNQVPMNGFGSQTFINLSAEQITEICTTLGTDTNQQSAVPLCPELLNSLRGQLGLTPVDPPHPTSIVFNVRIRREQMQKK</sequence>
<evidence type="ECO:0000256" key="1">
    <source>
        <dbReference type="SAM" id="MobiDB-lite"/>
    </source>
</evidence>
<gene>
    <name evidence="2" type="ORF">EZS28_039720</name>
</gene>
<organism evidence="2 3">
    <name type="scientific">Streblomastix strix</name>
    <dbReference type="NCBI Taxonomy" id="222440"/>
    <lineage>
        <taxon>Eukaryota</taxon>
        <taxon>Metamonada</taxon>
        <taxon>Preaxostyla</taxon>
        <taxon>Oxymonadida</taxon>
        <taxon>Streblomastigidae</taxon>
        <taxon>Streblomastix</taxon>
    </lineage>
</organism>
<feature type="compositionally biased region" description="Low complexity" evidence="1">
    <location>
        <begin position="1"/>
        <end position="33"/>
    </location>
</feature>